<evidence type="ECO:0000313" key="7">
    <source>
        <dbReference type="EMBL" id="ADE56426.1"/>
    </source>
</evidence>
<keyword evidence="4 6" id="KW-1133">Transmembrane helix</keyword>
<dbReference type="HOGENOM" id="CLU_025623_3_0_0"/>
<evidence type="ECO:0000256" key="6">
    <source>
        <dbReference type="SAM" id="Phobius"/>
    </source>
</evidence>
<feature type="transmembrane region" description="Helical" evidence="6">
    <location>
        <begin position="99"/>
        <end position="123"/>
    </location>
</feature>
<name>D5ECZ4_AMICL</name>
<sequence length="555" mass="60548">MRSTLASYALMLAGIVILLHGLEESNKAFRKHLGSRGKELLTTMGEKNSSAFTLGVLLSAVAQSGTAATAFAVGLVDIHALPYEGAILVMMGAGVGSTLVAPLLALDIIAFAPFFLALGFFLSHGRSDKIRKIGAIMKSLAFVLTGMLLLKVGFSPLIEKPEFGTFIAHIVTRPALLAVVAFLLSSLTQGSSAIIAIGIALISSGVASAEAFYPLVLGARLGTPIIVLFFSMGTRVNARRLAWLSLAYRCLGVVAGLALAPFLFKAVAISIPDPEMKLAAYQVGLSVINVIVFLPLVRRAAVMSGNWFSKEVAKDPGEAIYLDESLTDFPPLAVPLLEKEITRMANYIETFIYMLFFAPGYREQIYKLQKGIPSLLEQCSDYMFAIPAPIDNAAEMEKYSAISYSLISMADIVEVATGKLYTLWNEGIEQRLSSELRQEEWQDYLLVATDIVRFSLRAFALDDAASVQKATELSKKFRSHDQLLRQIMVFRGRLFNCRQDVLLWSLLATLRVIVTASLEVARGGRFRKRGDEGDGLWEEEKGNYGTDTGNDTLLE</sequence>
<feature type="transmembrane region" description="Helical" evidence="6">
    <location>
        <begin position="135"/>
        <end position="154"/>
    </location>
</feature>
<keyword evidence="2" id="KW-1003">Cell membrane</keyword>
<feature type="transmembrane region" description="Helical" evidence="6">
    <location>
        <begin position="215"/>
        <end position="234"/>
    </location>
</feature>
<evidence type="ECO:0000256" key="5">
    <source>
        <dbReference type="ARBA" id="ARBA00023136"/>
    </source>
</evidence>
<dbReference type="eggNOG" id="COG1283">
    <property type="taxonomic scope" value="Bacteria"/>
</dbReference>
<dbReference type="PANTHER" id="PTHR10010:SF46">
    <property type="entry name" value="SODIUM-DEPENDENT PHOSPHATE TRANSPORT PROTEIN 2B"/>
    <property type="match status" value="1"/>
</dbReference>
<feature type="transmembrane region" description="Helical" evidence="6">
    <location>
        <begin position="166"/>
        <end position="184"/>
    </location>
</feature>
<evidence type="ECO:0000256" key="2">
    <source>
        <dbReference type="ARBA" id="ARBA00022475"/>
    </source>
</evidence>
<dbReference type="InterPro" id="IPR003841">
    <property type="entry name" value="Na/Pi_transpt"/>
</dbReference>
<comment type="subcellular location">
    <subcellularLocation>
        <location evidence="1">Cell membrane</location>
        <topology evidence="1">Multi-pass membrane protein</topology>
    </subcellularLocation>
</comment>
<dbReference type="PANTHER" id="PTHR10010">
    <property type="entry name" value="SOLUTE CARRIER FAMILY 34 SODIUM PHOSPHATE , MEMBER 2-RELATED"/>
    <property type="match status" value="1"/>
</dbReference>
<dbReference type="GO" id="GO:0005436">
    <property type="term" value="F:sodium:phosphate symporter activity"/>
    <property type="evidence" value="ECO:0007669"/>
    <property type="project" value="InterPro"/>
</dbReference>
<proteinExistence type="predicted"/>
<accession>D5ECZ4</accession>
<dbReference type="AlphaFoldDB" id="D5ECZ4"/>
<evidence type="ECO:0000256" key="3">
    <source>
        <dbReference type="ARBA" id="ARBA00022692"/>
    </source>
</evidence>
<keyword evidence="5 6" id="KW-0472">Membrane</keyword>
<dbReference type="Proteomes" id="UP000002366">
    <property type="component" value="Chromosome"/>
</dbReference>
<reference evidence="7 8" key="1">
    <citation type="journal article" date="2010" name="Stand. Genomic Sci.">
        <title>Complete genome sequence of Aminobacterium colombiense type strain (ALA-1).</title>
        <authorList>
            <person name="Chertkov O."/>
            <person name="Sikorski J."/>
            <person name="Brambilla E."/>
            <person name="Lapidus A."/>
            <person name="Copeland A."/>
            <person name="Glavina Del Rio T."/>
            <person name="Nolan M."/>
            <person name="Lucas S."/>
            <person name="Tice H."/>
            <person name="Cheng J.F."/>
            <person name="Han C."/>
            <person name="Detter J.C."/>
            <person name="Bruce D."/>
            <person name="Tapia R."/>
            <person name="Goodwin L."/>
            <person name="Pitluck S."/>
            <person name="Liolios K."/>
            <person name="Ivanova N."/>
            <person name="Mavromatis K."/>
            <person name="Ovchinnikova G."/>
            <person name="Pati A."/>
            <person name="Chen A."/>
            <person name="Palaniappan K."/>
            <person name="Land M."/>
            <person name="Hauser L."/>
            <person name="Chang Y.J."/>
            <person name="Jeffries C.D."/>
            <person name="Spring S."/>
            <person name="Rohde M."/>
            <person name="Goker M."/>
            <person name="Bristow J."/>
            <person name="Eisen J.A."/>
            <person name="Markowitz V."/>
            <person name="Hugenholtz P."/>
            <person name="Kyrpides N.C."/>
            <person name="Klenk H.P."/>
        </authorList>
    </citation>
    <scope>NUCLEOTIDE SEQUENCE [LARGE SCALE GENOMIC DNA]</scope>
    <source>
        <strain evidence="8">DSM 12261 / ALA-1</strain>
    </source>
</reference>
<feature type="transmembrane region" description="Helical" evidence="6">
    <location>
        <begin position="54"/>
        <end position="79"/>
    </location>
</feature>
<keyword evidence="8" id="KW-1185">Reference proteome</keyword>
<feature type="transmembrane region" description="Helical" evidence="6">
    <location>
        <begin position="279"/>
        <end position="297"/>
    </location>
</feature>
<dbReference type="EMBL" id="CP001997">
    <property type="protein sequence ID" value="ADE56426.1"/>
    <property type="molecule type" value="Genomic_DNA"/>
</dbReference>
<organism evidence="7 8">
    <name type="scientific">Aminobacterium colombiense (strain DSM 12261 / ALA-1)</name>
    <dbReference type="NCBI Taxonomy" id="572547"/>
    <lineage>
        <taxon>Bacteria</taxon>
        <taxon>Thermotogati</taxon>
        <taxon>Synergistota</taxon>
        <taxon>Synergistia</taxon>
        <taxon>Synergistales</taxon>
        <taxon>Aminobacteriaceae</taxon>
        <taxon>Aminobacterium</taxon>
    </lineage>
</organism>
<dbReference type="NCBIfam" id="NF037997">
    <property type="entry name" value="Na_Pi_symport"/>
    <property type="match status" value="1"/>
</dbReference>
<dbReference type="GO" id="GO:0044341">
    <property type="term" value="P:sodium-dependent phosphate transport"/>
    <property type="evidence" value="ECO:0007669"/>
    <property type="project" value="InterPro"/>
</dbReference>
<dbReference type="KEGG" id="aco:Amico_0281"/>
<evidence type="ECO:0000256" key="4">
    <source>
        <dbReference type="ARBA" id="ARBA00022989"/>
    </source>
</evidence>
<keyword evidence="3 6" id="KW-0812">Transmembrane</keyword>
<protein>
    <submittedName>
        <fullName evidence="7">Na+/Picotransporter</fullName>
    </submittedName>
</protein>
<evidence type="ECO:0000256" key="1">
    <source>
        <dbReference type="ARBA" id="ARBA00004651"/>
    </source>
</evidence>
<feature type="transmembrane region" description="Helical" evidence="6">
    <location>
        <begin position="191"/>
        <end position="209"/>
    </location>
</feature>
<dbReference type="GO" id="GO:0005886">
    <property type="term" value="C:plasma membrane"/>
    <property type="evidence" value="ECO:0007669"/>
    <property type="project" value="UniProtKB-SubCell"/>
</dbReference>
<gene>
    <name evidence="7" type="ordered locus">Amico_0281</name>
</gene>
<dbReference type="STRING" id="572547.Amico_0281"/>
<dbReference type="Pfam" id="PF02690">
    <property type="entry name" value="Na_Pi_cotrans"/>
    <property type="match status" value="1"/>
</dbReference>
<evidence type="ECO:0000313" key="8">
    <source>
        <dbReference type="Proteomes" id="UP000002366"/>
    </source>
</evidence>
<feature type="transmembrane region" description="Helical" evidence="6">
    <location>
        <begin position="6"/>
        <end position="22"/>
    </location>
</feature>
<feature type="transmembrane region" description="Helical" evidence="6">
    <location>
        <begin position="246"/>
        <end position="267"/>
    </location>
</feature>
<dbReference type="OrthoDB" id="1625at2"/>
<dbReference type="RefSeq" id="WP_013047692.1">
    <property type="nucleotide sequence ID" value="NC_014011.1"/>
</dbReference>